<gene>
    <name evidence="2" type="primary">Dper\GL16208</name>
    <name evidence="2" type="ORF">Dper_GL16208</name>
</gene>
<dbReference type="OrthoDB" id="20982at2759"/>
<reference evidence="2 3" key="1">
    <citation type="journal article" date="2007" name="Nature">
        <title>Evolution of genes and genomes on the Drosophila phylogeny.</title>
        <authorList>
            <consortium name="Drosophila 12 Genomes Consortium"/>
            <person name="Clark A.G."/>
            <person name="Eisen M.B."/>
            <person name="Smith D.R."/>
            <person name="Bergman C.M."/>
            <person name="Oliver B."/>
            <person name="Markow T.A."/>
            <person name="Kaufman T.C."/>
            <person name="Kellis M."/>
            <person name="Gelbart W."/>
            <person name="Iyer V.N."/>
            <person name="Pollard D.A."/>
            <person name="Sackton T.B."/>
            <person name="Larracuente A.M."/>
            <person name="Singh N.D."/>
            <person name="Abad J.P."/>
            <person name="Abt D.N."/>
            <person name="Adryan B."/>
            <person name="Aguade M."/>
            <person name="Akashi H."/>
            <person name="Anderson W.W."/>
            <person name="Aquadro C.F."/>
            <person name="Ardell D.H."/>
            <person name="Arguello R."/>
            <person name="Artieri C.G."/>
            <person name="Barbash D.A."/>
            <person name="Barker D."/>
            <person name="Barsanti P."/>
            <person name="Batterham P."/>
            <person name="Batzoglou S."/>
            <person name="Begun D."/>
            <person name="Bhutkar A."/>
            <person name="Blanco E."/>
            <person name="Bosak S.A."/>
            <person name="Bradley R.K."/>
            <person name="Brand A.D."/>
            <person name="Brent M.R."/>
            <person name="Brooks A.N."/>
            <person name="Brown R.H."/>
            <person name="Butlin R.K."/>
            <person name="Caggese C."/>
            <person name="Calvi B.R."/>
            <person name="Bernardo de Carvalho A."/>
            <person name="Caspi A."/>
            <person name="Castrezana S."/>
            <person name="Celniker S.E."/>
            <person name="Chang J.L."/>
            <person name="Chapple C."/>
            <person name="Chatterji S."/>
            <person name="Chinwalla A."/>
            <person name="Civetta A."/>
            <person name="Clifton S.W."/>
            <person name="Comeron J.M."/>
            <person name="Costello J.C."/>
            <person name="Coyne J.A."/>
            <person name="Daub J."/>
            <person name="David R.G."/>
            <person name="Delcher A.L."/>
            <person name="Delehaunty K."/>
            <person name="Do C.B."/>
            <person name="Ebling H."/>
            <person name="Edwards K."/>
            <person name="Eickbush T."/>
            <person name="Evans J.D."/>
            <person name="Filipski A."/>
            <person name="Findeiss S."/>
            <person name="Freyhult E."/>
            <person name="Fulton L."/>
            <person name="Fulton R."/>
            <person name="Garcia A.C."/>
            <person name="Gardiner A."/>
            <person name="Garfield D.A."/>
            <person name="Garvin B.E."/>
            <person name="Gibson G."/>
            <person name="Gilbert D."/>
            <person name="Gnerre S."/>
            <person name="Godfrey J."/>
            <person name="Good R."/>
            <person name="Gotea V."/>
            <person name="Gravely B."/>
            <person name="Greenberg A.J."/>
            <person name="Griffiths-Jones S."/>
            <person name="Gross S."/>
            <person name="Guigo R."/>
            <person name="Gustafson E.A."/>
            <person name="Haerty W."/>
            <person name="Hahn M.W."/>
            <person name="Halligan D.L."/>
            <person name="Halpern A.L."/>
            <person name="Halter G.M."/>
            <person name="Han M.V."/>
            <person name="Heger A."/>
            <person name="Hillier L."/>
            <person name="Hinrichs A.S."/>
            <person name="Holmes I."/>
            <person name="Hoskins R.A."/>
            <person name="Hubisz M.J."/>
            <person name="Hultmark D."/>
            <person name="Huntley M.A."/>
            <person name="Jaffe D.B."/>
            <person name="Jagadeeshan S."/>
            <person name="Jeck W.R."/>
            <person name="Johnson J."/>
            <person name="Jones C.D."/>
            <person name="Jordan W.C."/>
            <person name="Karpen G.H."/>
            <person name="Kataoka E."/>
            <person name="Keightley P.D."/>
            <person name="Kheradpour P."/>
            <person name="Kirkness E.F."/>
            <person name="Koerich L.B."/>
            <person name="Kristiansen K."/>
            <person name="Kudrna D."/>
            <person name="Kulathinal R.J."/>
            <person name="Kumar S."/>
            <person name="Kwok R."/>
            <person name="Lander E."/>
            <person name="Langley C.H."/>
            <person name="Lapoint R."/>
            <person name="Lazzaro B.P."/>
            <person name="Lee S.J."/>
            <person name="Levesque L."/>
            <person name="Li R."/>
            <person name="Lin C.F."/>
            <person name="Lin M.F."/>
            <person name="Lindblad-Toh K."/>
            <person name="Llopart A."/>
            <person name="Long M."/>
            <person name="Low L."/>
            <person name="Lozovsky E."/>
            <person name="Lu J."/>
            <person name="Luo M."/>
            <person name="Machado C.A."/>
            <person name="Makalowski W."/>
            <person name="Marzo M."/>
            <person name="Matsuda M."/>
            <person name="Matzkin L."/>
            <person name="McAllister B."/>
            <person name="McBride C.S."/>
            <person name="McKernan B."/>
            <person name="McKernan K."/>
            <person name="Mendez-Lago M."/>
            <person name="Minx P."/>
            <person name="Mollenhauer M.U."/>
            <person name="Montooth K."/>
            <person name="Mount S.M."/>
            <person name="Mu X."/>
            <person name="Myers E."/>
            <person name="Negre B."/>
            <person name="Newfeld S."/>
            <person name="Nielsen R."/>
            <person name="Noor M.A."/>
            <person name="O'Grady P."/>
            <person name="Pachter L."/>
            <person name="Papaceit M."/>
            <person name="Parisi M.J."/>
            <person name="Parisi M."/>
            <person name="Parts L."/>
            <person name="Pedersen J.S."/>
            <person name="Pesole G."/>
            <person name="Phillippy A.M."/>
            <person name="Ponting C.P."/>
            <person name="Pop M."/>
            <person name="Porcelli D."/>
            <person name="Powell J.R."/>
            <person name="Prohaska S."/>
            <person name="Pruitt K."/>
            <person name="Puig M."/>
            <person name="Quesneville H."/>
            <person name="Ram K.R."/>
            <person name="Rand D."/>
            <person name="Rasmussen M.D."/>
            <person name="Reed L.K."/>
            <person name="Reenan R."/>
            <person name="Reily A."/>
            <person name="Remington K.A."/>
            <person name="Rieger T.T."/>
            <person name="Ritchie M.G."/>
            <person name="Robin C."/>
            <person name="Rogers Y.H."/>
            <person name="Rohde C."/>
            <person name="Rozas J."/>
            <person name="Rubenfield M.J."/>
            <person name="Ruiz A."/>
            <person name="Russo S."/>
            <person name="Salzberg S.L."/>
            <person name="Sanchez-Gracia A."/>
            <person name="Saranga D.J."/>
            <person name="Sato H."/>
            <person name="Schaeffer S.W."/>
            <person name="Schatz M.C."/>
            <person name="Schlenke T."/>
            <person name="Schwartz R."/>
            <person name="Segarra C."/>
            <person name="Singh R.S."/>
            <person name="Sirot L."/>
            <person name="Sirota M."/>
            <person name="Sisneros N.B."/>
            <person name="Smith C.D."/>
            <person name="Smith T.F."/>
            <person name="Spieth J."/>
            <person name="Stage D.E."/>
            <person name="Stark A."/>
            <person name="Stephan W."/>
            <person name="Strausberg R.L."/>
            <person name="Strempel S."/>
            <person name="Sturgill D."/>
            <person name="Sutton G."/>
            <person name="Sutton G.G."/>
            <person name="Tao W."/>
            <person name="Teichmann S."/>
            <person name="Tobari Y.N."/>
            <person name="Tomimura Y."/>
            <person name="Tsolas J.M."/>
            <person name="Valente V.L."/>
            <person name="Venter E."/>
            <person name="Venter J.C."/>
            <person name="Vicario S."/>
            <person name="Vieira F.G."/>
            <person name="Vilella A.J."/>
            <person name="Villasante A."/>
            <person name="Walenz B."/>
            <person name="Wang J."/>
            <person name="Wasserman M."/>
            <person name="Watts T."/>
            <person name="Wilson D."/>
            <person name="Wilson R.K."/>
            <person name="Wing R.A."/>
            <person name="Wolfner M.F."/>
            <person name="Wong A."/>
            <person name="Wong G.K."/>
            <person name="Wu C.I."/>
            <person name="Wu G."/>
            <person name="Yamamoto D."/>
            <person name="Yang H.P."/>
            <person name="Yang S.P."/>
            <person name="Yorke J.A."/>
            <person name="Yoshida K."/>
            <person name="Zdobnov E."/>
            <person name="Zhang P."/>
            <person name="Zhang Y."/>
            <person name="Zimin A.V."/>
            <person name="Baldwin J."/>
            <person name="Abdouelleil A."/>
            <person name="Abdulkadir J."/>
            <person name="Abebe A."/>
            <person name="Abera B."/>
            <person name="Abreu J."/>
            <person name="Acer S.C."/>
            <person name="Aftuck L."/>
            <person name="Alexander A."/>
            <person name="An P."/>
            <person name="Anderson E."/>
            <person name="Anderson S."/>
            <person name="Arachi H."/>
            <person name="Azer M."/>
            <person name="Bachantsang P."/>
            <person name="Barry A."/>
            <person name="Bayul T."/>
            <person name="Berlin A."/>
            <person name="Bessette D."/>
            <person name="Bloom T."/>
            <person name="Blye J."/>
            <person name="Boguslavskiy L."/>
            <person name="Bonnet C."/>
            <person name="Boukhgalter B."/>
            <person name="Bourzgui I."/>
            <person name="Brown A."/>
            <person name="Cahill P."/>
            <person name="Channer S."/>
            <person name="Cheshatsang Y."/>
            <person name="Chuda L."/>
            <person name="Citroen M."/>
            <person name="Collymore A."/>
            <person name="Cooke P."/>
            <person name="Costello M."/>
            <person name="D'Aco K."/>
            <person name="Daza R."/>
            <person name="De Haan G."/>
            <person name="DeGray S."/>
            <person name="DeMaso C."/>
            <person name="Dhargay N."/>
            <person name="Dooley K."/>
            <person name="Dooley E."/>
            <person name="Doricent M."/>
            <person name="Dorje P."/>
            <person name="Dorjee K."/>
            <person name="Dupes A."/>
            <person name="Elong R."/>
            <person name="Falk J."/>
            <person name="Farina A."/>
            <person name="Faro S."/>
            <person name="Ferguson D."/>
            <person name="Fisher S."/>
            <person name="Foley C.D."/>
            <person name="Franke A."/>
            <person name="Friedrich D."/>
            <person name="Gadbois L."/>
            <person name="Gearin G."/>
            <person name="Gearin C.R."/>
            <person name="Giannoukos G."/>
            <person name="Goode T."/>
            <person name="Graham J."/>
            <person name="Grandbois E."/>
            <person name="Grewal S."/>
            <person name="Gyaltsen K."/>
            <person name="Hafez N."/>
            <person name="Hagos B."/>
            <person name="Hall J."/>
            <person name="Henson C."/>
            <person name="Hollinger A."/>
            <person name="Honan T."/>
            <person name="Huard M.D."/>
            <person name="Hughes L."/>
            <person name="Hurhula B."/>
            <person name="Husby M.E."/>
            <person name="Kamat A."/>
            <person name="Kanga B."/>
            <person name="Kashin S."/>
            <person name="Khazanovich D."/>
            <person name="Kisner P."/>
            <person name="Lance K."/>
            <person name="Lara M."/>
            <person name="Lee W."/>
            <person name="Lennon N."/>
            <person name="Letendre F."/>
            <person name="LeVine R."/>
            <person name="Lipovsky A."/>
            <person name="Liu X."/>
            <person name="Liu J."/>
            <person name="Liu S."/>
            <person name="Lokyitsang T."/>
            <person name="Lokyitsang Y."/>
            <person name="Lubonja R."/>
            <person name="Lui A."/>
            <person name="MacDonald P."/>
            <person name="Magnisalis V."/>
            <person name="Maru K."/>
            <person name="Matthews C."/>
            <person name="McCusker W."/>
            <person name="McDonough S."/>
            <person name="Mehta T."/>
            <person name="Meldrim J."/>
            <person name="Meneus L."/>
            <person name="Mihai O."/>
            <person name="Mihalev A."/>
            <person name="Mihova T."/>
            <person name="Mittelman R."/>
            <person name="Mlenga V."/>
            <person name="Montmayeur A."/>
            <person name="Mulrain L."/>
            <person name="Navidi A."/>
            <person name="Naylor J."/>
            <person name="Negash T."/>
            <person name="Nguyen T."/>
            <person name="Nguyen N."/>
            <person name="Nicol R."/>
            <person name="Norbu C."/>
            <person name="Norbu N."/>
            <person name="Novod N."/>
            <person name="O'Neill B."/>
            <person name="Osman S."/>
            <person name="Markiewicz E."/>
            <person name="Oyono O.L."/>
            <person name="Patti C."/>
            <person name="Phunkhang P."/>
            <person name="Pierre F."/>
            <person name="Priest M."/>
            <person name="Raghuraman S."/>
            <person name="Rege F."/>
            <person name="Reyes R."/>
            <person name="Rise C."/>
            <person name="Rogov P."/>
            <person name="Ross K."/>
            <person name="Ryan E."/>
            <person name="Settipalli S."/>
            <person name="Shea T."/>
            <person name="Sherpa N."/>
            <person name="Shi L."/>
            <person name="Shih D."/>
            <person name="Sparrow T."/>
            <person name="Spaulding J."/>
            <person name="Stalker J."/>
            <person name="Stange-Thomann N."/>
            <person name="Stavropoulos S."/>
            <person name="Stone C."/>
            <person name="Strader C."/>
            <person name="Tesfaye S."/>
            <person name="Thomson T."/>
            <person name="Thoulutsang Y."/>
            <person name="Thoulutsang D."/>
            <person name="Topham K."/>
            <person name="Topping I."/>
            <person name="Tsamla T."/>
            <person name="Vassiliev H."/>
            <person name="Vo A."/>
            <person name="Wangchuk T."/>
            <person name="Wangdi T."/>
            <person name="Weiand M."/>
            <person name="Wilkinson J."/>
            <person name="Wilson A."/>
            <person name="Yadav S."/>
            <person name="Young G."/>
            <person name="Yu Q."/>
            <person name="Zembek L."/>
            <person name="Zhong D."/>
            <person name="Zimmer A."/>
            <person name="Zwirko Z."/>
            <person name="Jaffe D.B."/>
            <person name="Alvarez P."/>
            <person name="Brockman W."/>
            <person name="Butler J."/>
            <person name="Chin C."/>
            <person name="Gnerre S."/>
            <person name="Grabherr M."/>
            <person name="Kleber M."/>
            <person name="Mauceli E."/>
            <person name="MacCallum I."/>
        </authorList>
    </citation>
    <scope>NUCLEOTIDE SEQUENCE [LARGE SCALE GENOMIC DNA]</scope>
    <source>
        <strain evidence="3">MSH-3 / Tucson 14011-0111.49</strain>
    </source>
</reference>
<feature type="region of interest" description="Disordered" evidence="1">
    <location>
        <begin position="40"/>
        <end position="64"/>
    </location>
</feature>
<sequence>MLEAGVLNADQFNELFMPLFKENWSPPVWSALSQMLQQLSQGNRFGGGDSNDSKEDINSPEDDAKSHLFMEMLADLSRDLDSF</sequence>
<keyword evidence="3" id="KW-1185">Reference proteome</keyword>
<feature type="compositionally biased region" description="Basic and acidic residues" evidence="1">
    <location>
        <begin position="51"/>
        <end position="64"/>
    </location>
</feature>
<proteinExistence type="predicted"/>
<dbReference type="EMBL" id="CH479211">
    <property type="protein sequence ID" value="EDW33112.1"/>
    <property type="molecule type" value="Genomic_DNA"/>
</dbReference>
<accession>B4H5R0</accession>
<organism evidence="3">
    <name type="scientific">Drosophila persimilis</name>
    <name type="common">Fruit fly</name>
    <dbReference type="NCBI Taxonomy" id="7234"/>
    <lineage>
        <taxon>Eukaryota</taxon>
        <taxon>Metazoa</taxon>
        <taxon>Ecdysozoa</taxon>
        <taxon>Arthropoda</taxon>
        <taxon>Hexapoda</taxon>
        <taxon>Insecta</taxon>
        <taxon>Pterygota</taxon>
        <taxon>Neoptera</taxon>
        <taxon>Endopterygota</taxon>
        <taxon>Diptera</taxon>
        <taxon>Brachycera</taxon>
        <taxon>Muscomorpha</taxon>
        <taxon>Ephydroidea</taxon>
        <taxon>Drosophilidae</taxon>
        <taxon>Drosophila</taxon>
        <taxon>Sophophora</taxon>
    </lineage>
</organism>
<dbReference type="GO" id="GO:0007560">
    <property type="term" value="P:imaginal disc morphogenesis"/>
    <property type="evidence" value="ECO:0007669"/>
    <property type="project" value="EnsemblMetazoa"/>
</dbReference>
<dbReference type="STRING" id="7234.B4H5R0"/>
<dbReference type="AlphaFoldDB" id="B4H5R0"/>
<evidence type="ECO:0000313" key="3">
    <source>
        <dbReference type="Proteomes" id="UP000008744"/>
    </source>
</evidence>
<dbReference type="GO" id="GO:0042127">
    <property type="term" value="P:regulation of cell population proliferation"/>
    <property type="evidence" value="ECO:0007669"/>
    <property type="project" value="EnsemblMetazoa"/>
</dbReference>
<evidence type="ECO:0000256" key="1">
    <source>
        <dbReference type="SAM" id="MobiDB-lite"/>
    </source>
</evidence>
<name>B4H5R0_DROPE</name>
<dbReference type="GO" id="GO:0005737">
    <property type="term" value="C:cytoplasm"/>
    <property type="evidence" value="ECO:0007669"/>
    <property type="project" value="EnsemblMetazoa"/>
</dbReference>
<protein>
    <submittedName>
        <fullName evidence="2">GL16208</fullName>
    </submittedName>
</protein>
<dbReference type="HOGENOM" id="CLU_2545004_0_0_1"/>
<evidence type="ECO:0000313" key="2">
    <source>
        <dbReference type="EMBL" id="EDW33112.1"/>
    </source>
</evidence>
<dbReference type="GO" id="GO:0042048">
    <property type="term" value="P:olfactory behavior"/>
    <property type="evidence" value="ECO:0007669"/>
    <property type="project" value="EnsemblMetazoa"/>
</dbReference>
<dbReference type="Proteomes" id="UP000008744">
    <property type="component" value="Unassembled WGS sequence"/>
</dbReference>